<dbReference type="Gene3D" id="2.170.120.30">
    <property type="match status" value="2"/>
</dbReference>
<dbReference type="RefSeq" id="WP_090640124.1">
    <property type="nucleotide sequence ID" value="NZ_CVRB01000007.1"/>
</dbReference>
<dbReference type="OrthoDB" id="2960905at2"/>
<evidence type="ECO:0000313" key="1">
    <source>
        <dbReference type="EMBL" id="CRK85245.1"/>
    </source>
</evidence>
<evidence type="ECO:0000313" key="2">
    <source>
        <dbReference type="Proteomes" id="UP000199087"/>
    </source>
</evidence>
<sequence length="408" mass="44126">MDKLFDKPWFLKLLALGLALLLYTSVPHNGNKFIDVNVPGEETTATIQAIPVTVYYDTKNLVVSGIPNTVDITIKGPISLVEQAKGLKDFEVYVDLTNAKIGSQTVKFKVKNLSDKLKATITPDSVKVNVQEKITKEFKVEPEFKSSLLEDGYTPGQPIVEPGKVKITGAKNVIDQIAYVKAVVDEKIPVKDTITKEARVQVFDKDLNKLDVQIEPAYVKVTIPIKNTSKTVPINVIQKGTPPAGVSIDSIQLDTTQATIIGNEDVLNSTDNVRVEVDVSKITDNTTLTLPVIISNGITKVTPQTVKATVAVSKTTQKTISSVPINIRGLPNQYKAVINDPANQTVNLLVTGSGSVVNTLTPNDFNVYIDLSNLNLGNHNVNIQVDGPPGVKPPQLDKSTATVTINNA</sequence>
<proteinExistence type="predicted"/>
<name>A0A0U1P4M2_9BACI</name>
<protein>
    <submittedName>
        <fullName evidence="1">YbbR family protein</fullName>
    </submittedName>
</protein>
<dbReference type="InterPro" id="IPR012505">
    <property type="entry name" value="YbbR"/>
</dbReference>
<reference evidence="2" key="1">
    <citation type="submission" date="2015-05" db="EMBL/GenBank/DDBJ databases">
        <authorList>
            <person name="Urmite Genomes"/>
        </authorList>
    </citation>
    <scope>NUCLEOTIDE SEQUENCE [LARGE SCALE GENOMIC DNA]</scope>
    <source>
        <strain evidence="2">LF1</strain>
    </source>
</reference>
<dbReference type="Pfam" id="PF07949">
    <property type="entry name" value="YbbR"/>
    <property type="match status" value="4"/>
</dbReference>
<dbReference type="Proteomes" id="UP000199087">
    <property type="component" value="Unassembled WGS sequence"/>
</dbReference>
<dbReference type="PANTHER" id="PTHR37804">
    <property type="entry name" value="CDAA REGULATORY PROTEIN CDAR"/>
    <property type="match status" value="1"/>
</dbReference>
<dbReference type="EMBL" id="CVRB01000007">
    <property type="protein sequence ID" value="CRK85245.1"/>
    <property type="molecule type" value="Genomic_DNA"/>
</dbReference>
<keyword evidence="2" id="KW-1185">Reference proteome</keyword>
<accession>A0A0U1P4M2</accession>
<gene>
    <name evidence="1" type="ORF">BN000_05318</name>
</gene>
<dbReference type="Gene3D" id="2.170.120.40">
    <property type="entry name" value="YbbR-like domain"/>
    <property type="match status" value="2"/>
</dbReference>
<dbReference type="InterPro" id="IPR053154">
    <property type="entry name" value="c-di-AMP_regulator"/>
</dbReference>
<dbReference type="PANTHER" id="PTHR37804:SF1">
    <property type="entry name" value="CDAA REGULATORY PROTEIN CDAR"/>
    <property type="match status" value="1"/>
</dbReference>
<dbReference type="STRING" id="1499688.BN000_05318"/>
<dbReference type="AlphaFoldDB" id="A0A0U1P4M2"/>
<organism evidence="1 2">
    <name type="scientific">Neobacillus massiliamazoniensis</name>
    <dbReference type="NCBI Taxonomy" id="1499688"/>
    <lineage>
        <taxon>Bacteria</taxon>
        <taxon>Bacillati</taxon>
        <taxon>Bacillota</taxon>
        <taxon>Bacilli</taxon>
        <taxon>Bacillales</taxon>
        <taxon>Bacillaceae</taxon>
        <taxon>Neobacillus</taxon>
    </lineage>
</organism>